<accession>A0A399R5R9</accession>
<feature type="compositionally biased region" description="Polar residues" evidence="1">
    <location>
        <begin position="1"/>
        <end position="11"/>
    </location>
</feature>
<sequence length="61" mass="6679">MYPLASQSSAASAHPVEASSMAQTVPTISPKVEFAANDNSAAWKPSLLVQRRRRLNRRAVR</sequence>
<dbReference type="EMBL" id="QWFX01000016">
    <property type="protein sequence ID" value="RIJ26678.1"/>
    <property type="molecule type" value="Genomic_DNA"/>
</dbReference>
<feature type="region of interest" description="Disordered" evidence="1">
    <location>
        <begin position="1"/>
        <end position="23"/>
    </location>
</feature>
<dbReference type="Proteomes" id="UP000266385">
    <property type="component" value="Unassembled WGS sequence"/>
</dbReference>
<evidence type="ECO:0000313" key="3">
    <source>
        <dbReference type="Proteomes" id="UP000266385"/>
    </source>
</evidence>
<dbReference type="AlphaFoldDB" id="A0A399R5R9"/>
<comment type="caution">
    <text evidence="2">The sequence shown here is derived from an EMBL/GenBank/DDBJ whole genome shotgun (WGS) entry which is preliminary data.</text>
</comment>
<organism evidence="2 3">
    <name type="scientific">Henriciella mobilis</name>
    <dbReference type="NCBI Taxonomy" id="2305467"/>
    <lineage>
        <taxon>Bacteria</taxon>
        <taxon>Pseudomonadati</taxon>
        <taxon>Pseudomonadota</taxon>
        <taxon>Alphaproteobacteria</taxon>
        <taxon>Hyphomonadales</taxon>
        <taxon>Hyphomonadaceae</taxon>
        <taxon>Henriciella</taxon>
    </lineage>
</organism>
<proteinExistence type="predicted"/>
<protein>
    <submittedName>
        <fullName evidence="2">Uncharacterized protein</fullName>
    </submittedName>
</protein>
<keyword evidence="3" id="KW-1185">Reference proteome</keyword>
<gene>
    <name evidence="2" type="ORF">D1223_17160</name>
</gene>
<dbReference type="RefSeq" id="WP_119377572.1">
    <property type="nucleotide sequence ID" value="NZ_QWFX01000016.1"/>
</dbReference>
<reference evidence="2 3" key="1">
    <citation type="submission" date="2018-08" db="EMBL/GenBank/DDBJ databases">
        <title>Henriciella mobilis sp. nov., isolated from seawater.</title>
        <authorList>
            <person name="Cheng H."/>
            <person name="Wu Y.-H."/>
            <person name="Xu X.-W."/>
            <person name="Guo L.-L."/>
        </authorList>
    </citation>
    <scope>NUCLEOTIDE SEQUENCE [LARGE SCALE GENOMIC DNA]</scope>
    <source>
        <strain evidence="2 3">JN25</strain>
    </source>
</reference>
<evidence type="ECO:0000256" key="1">
    <source>
        <dbReference type="SAM" id="MobiDB-lite"/>
    </source>
</evidence>
<evidence type="ECO:0000313" key="2">
    <source>
        <dbReference type="EMBL" id="RIJ26678.1"/>
    </source>
</evidence>
<name>A0A399R5R9_9PROT</name>